<evidence type="ECO:0008006" key="3">
    <source>
        <dbReference type="Google" id="ProtNLM"/>
    </source>
</evidence>
<evidence type="ECO:0000313" key="1">
    <source>
        <dbReference type="EMBL" id="ETJ05976.1"/>
    </source>
</evidence>
<evidence type="ECO:0000313" key="2">
    <source>
        <dbReference type="Proteomes" id="UP000018852"/>
    </source>
</evidence>
<dbReference type="InterPro" id="IPR014746">
    <property type="entry name" value="Gln_synth/guanido_kin_cat_dom"/>
</dbReference>
<dbReference type="GO" id="GO:0003824">
    <property type="term" value="F:catalytic activity"/>
    <property type="evidence" value="ECO:0007669"/>
    <property type="project" value="InterPro"/>
</dbReference>
<reference evidence="1 2" key="1">
    <citation type="submission" date="2013-12" db="EMBL/GenBank/DDBJ databases">
        <title>A Varibaculum cambriense genome reconstructed from a premature infant gut community with otherwise low bacterial novelty that shifts toward anaerobic metabolism during the third week of life.</title>
        <authorList>
            <person name="Brown C.T."/>
            <person name="Sharon I."/>
            <person name="Thomas B.C."/>
            <person name="Castelle C.J."/>
            <person name="Morowitz M.J."/>
            <person name="Banfield J.F."/>
        </authorList>
    </citation>
    <scope>NUCLEOTIDE SEQUENCE [LARGE SCALE GENOMIC DNA]</scope>
    <source>
        <strain evidence="2">DORA_12</strain>
    </source>
</reference>
<accession>W1VJS6</accession>
<protein>
    <recommendedName>
        <fullName evidence="3">HEAT repeat domain-containing protein</fullName>
    </recommendedName>
</protein>
<feature type="non-terminal residue" evidence="1">
    <location>
        <position position="87"/>
    </location>
</feature>
<comment type="caution">
    <text evidence="1">The sequence shown here is derived from an EMBL/GenBank/DDBJ whole genome shotgun (WGS) entry which is preliminary data.</text>
</comment>
<dbReference type="SUPFAM" id="SSF55931">
    <property type="entry name" value="Glutamine synthetase/guanido kinase"/>
    <property type="match status" value="1"/>
</dbReference>
<sequence length="87" mass="9698">MTTAPRFRHHHRQELSFASSPRSGVGIEWELQLLDRDSLDLRQCAAEILGAVGQDPNIHGEMMLNTIELVSGARHTIAECVEDITFA</sequence>
<gene>
    <name evidence="1" type="ORF">Q605_AUC00404G0001</name>
</gene>
<name>W1VJS6_9ACTO</name>
<dbReference type="Proteomes" id="UP000018852">
    <property type="component" value="Unassembled WGS sequence"/>
</dbReference>
<organism evidence="1 2">
    <name type="scientific">Actinomyces urogenitalis DORA_12</name>
    <dbReference type="NCBI Taxonomy" id="1403939"/>
    <lineage>
        <taxon>Bacteria</taxon>
        <taxon>Bacillati</taxon>
        <taxon>Actinomycetota</taxon>
        <taxon>Actinomycetes</taxon>
        <taxon>Actinomycetales</taxon>
        <taxon>Actinomycetaceae</taxon>
        <taxon>Actinomyces</taxon>
    </lineage>
</organism>
<dbReference type="AlphaFoldDB" id="W1VJS6"/>
<dbReference type="Gene3D" id="3.30.590.20">
    <property type="match status" value="1"/>
</dbReference>
<dbReference type="EMBL" id="AZLV01000404">
    <property type="protein sequence ID" value="ETJ05976.1"/>
    <property type="molecule type" value="Genomic_DNA"/>
</dbReference>
<proteinExistence type="predicted"/>